<dbReference type="AlphaFoldDB" id="A0AAJ6P5X4"/>
<organism evidence="2 3">
    <name type="scientific">Acinetobacter vivianii</name>
    <dbReference type="NCBI Taxonomy" id="1776742"/>
    <lineage>
        <taxon>Bacteria</taxon>
        <taxon>Pseudomonadati</taxon>
        <taxon>Pseudomonadota</taxon>
        <taxon>Gammaproteobacteria</taxon>
        <taxon>Moraxellales</taxon>
        <taxon>Moraxellaceae</taxon>
        <taxon>Acinetobacter</taxon>
    </lineage>
</organism>
<feature type="transmembrane region" description="Helical" evidence="1">
    <location>
        <begin position="331"/>
        <end position="352"/>
    </location>
</feature>
<reference evidence="2" key="2">
    <citation type="submission" date="2023-02" db="EMBL/GenBank/DDBJ databases">
        <authorList>
            <person name="Huang Y."/>
            <person name="Zhang Y."/>
            <person name="Zhang T."/>
            <person name="Wang J."/>
        </authorList>
    </citation>
    <scope>NUCLEOTIDE SEQUENCE</scope>
    <source>
        <strain evidence="2">KJ-1</strain>
    </source>
</reference>
<keyword evidence="1" id="KW-0472">Membrane</keyword>
<sequence>MTENYWKFILGLQHNAQQFFKGLISYHAVRHHWSIRNHDIFMVRDLDDYSLIYDSIDALIFDLFHQGAYDCSLYPFTLLFPEFEKIQSKFLFEINNYPVLVFNLRHTNIALIKIEREIVKDIQPIGDPREFWGTLSTQDEWNYMLFTLIPLNLEQNKKIRIFNSGLNWENLYKETQEFIRSAPYQFYGTYDISFTNNLHLYPHEEEGCTFPLLENPSSQNNLAFTLLQQFETLKINLRGFKHPRNEMSEYQNFDLEEINKFNLYEESIGQQFVQLICHTANSYQASYISVKTQNELEKEIILSKKESGLQDSSVIENTTSPEPETISGWRALTTLLIVLAILLIILYGLFLLVQKYEFAKFLLIITTILSVLIIIGRK</sequence>
<accession>A0AAJ6P5X4</accession>
<dbReference type="EMBL" id="CP085083">
    <property type="protein sequence ID" value="WDZ51861.1"/>
    <property type="molecule type" value="Genomic_DNA"/>
</dbReference>
<protein>
    <submittedName>
        <fullName evidence="2">Uncharacterized protein</fullName>
    </submittedName>
</protein>
<dbReference type="RefSeq" id="WP_272655511.1">
    <property type="nucleotide sequence ID" value="NZ_CP085083.1"/>
</dbReference>
<reference evidence="2" key="1">
    <citation type="journal article" date="2022" name="Front Environ Sci">
        <title>Complete genome sequence analysis of a novel alkane-degrading bacterial strain, Acinetobacter vivianii KJ-1, and its diesel degradation ability.</title>
        <authorList>
            <person name="Zhang Y."/>
            <person name="Song F."/>
            <person name="Wang J."/>
            <person name="Zhao Q."/>
            <person name="Zheng L."/>
            <person name="Wang Z."/>
            <person name="Zhang X."/>
            <person name="Gao Y."/>
            <person name="Chen G."/>
            <person name="Huang Y."/>
        </authorList>
    </citation>
    <scope>NUCLEOTIDE SEQUENCE</scope>
    <source>
        <strain evidence="2">KJ-1</strain>
    </source>
</reference>
<gene>
    <name evidence="2" type="ORF">LF296_03435</name>
</gene>
<keyword evidence="1" id="KW-1133">Transmembrane helix</keyword>
<dbReference type="KEGG" id="aviv:LF296_03435"/>
<proteinExistence type="predicted"/>
<feature type="transmembrane region" description="Helical" evidence="1">
    <location>
        <begin position="358"/>
        <end position="376"/>
    </location>
</feature>
<evidence type="ECO:0000256" key="1">
    <source>
        <dbReference type="SAM" id="Phobius"/>
    </source>
</evidence>
<evidence type="ECO:0000313" key="3">
    <source>
        <dbReference type="Proteomes" id="UP001199528"/>
    </source>
</evidence>
<evidence type="ECO:0000313" key="2">
    <source>
        <dbReference type="EMBL" id="WDZ51861.1"/>
    </source>
</evidence>
<keyword evidence="1" id="KW-0812">Transmembrane</keyword>
<dbReference type="Proteomes" id="UP001199528">
    <property type="component" value="Chromosome"/>
</dbReference>
<name>A0AAJ6P5X4_9GAMM</name>